<comment type="caution">
    <text evidence="1">The sequence shown here is derived from an EMBL/GenBank/DDBJ whole genome shotgun (WGS) entry which is preliminary data.</text>
</comment>
<evidence type="ECO:0000313" key="1">
    <source>
        <dbReference type="EMBL" id="THC91745.1"/>
    </source>
</evidence>
<reference evidence="1 2" key="1">
    <citation type="submission" date="2019-03" db="EMBL/GenBank/DDBJ databases">
        <title>The genome sequence of a newly discovered highly antifungal drug resistant Aspergillus species, Aspergillus tanneri NIH 1004.</title>
        <authorList>
            <person name="Mounaud S."/>
            <person name="Singh I."/>
            <person name="Joardar V."/>
            <person name="Pakala S."/>
            <person name="Pakala S."/>
            <person name="Venepally P."/>
            <person name="Hoover J."/>
            <person name="Nierman W."/>
            <person name="Chung J."/>
            <person name="Losada L."/>
        </authorList>
    </citation>
    <scope>NUCLEOTIDE SEQUENCE [LARGE SCALE GENOMIC DNA]</scope>
    <source>
        <strain evidence="1 2">NIH1004</strain>
    </source>
</reference>
<gene>
    <name evidence="1" type="ORF">EYZ11_008796</name>
</gene>
<protein>
    <submittedName>
        <fullName evidence="1">Uncharacterized protein</fullName>
    </submittedName>
</protein>
<organism evidence="1 2">
    <name type="scientific">Aspergillus tanneri</name>
    <dbReference type="NCBI Taxonomy" id="1220188"/>
    <lineage>
        <taxon>Eukaryota</taxon>
        <taxon>Fungi</taxon>
        <taxon>Dikarya</taxon>
        <taxon>Ascomycota</taxon>
        <taxon>Pezizomycotina</taxon>
        <taxon>Eurotiomycetes</taxon>
        <taxon>Eurotiomycetidae</taxon>
        <taxon>Eurotiales</taxon>
        <taxon>Aspergillaceae</taxon>
        <taxon>Aspergillus</taxon>
        <taxon>Aspergillus subgen. Circumdati</taxon>
    </lineage>
</organism>
<evidence type="ECO:0000313" key="2">
    <source>
        <dbReference type="Proteomes" id="UP000308092"/>
    </source>
</evidence>
<proteinExistence type="predicted"/>
<sequence>MPVRPIQEIERHSSCAT</sequence>
<accession>A0A4S3J9Z3</accession>
<dbReference type="EMBL" id="SOSA01000388">
    <property type="protein sequence ID" value="THC91745.1"/>
    <property type="molecule type" value="Genomic_DNA"/>
</dbReference>
<dbReference type="VEuPathDB" id="FungiDB:EYZ11_008796"/>
<name>A0A4S3J9Z3_9EURO</name>
<keyword evidence="2" id="KW-1185">Reference proteome</keyword>
<dbReference type="Proteomes" id="UP000308092">
    <property type="component" value="Unassembled WGS sequence"/>
</dbReference>
<dbReference type="AlphaFoldDB" id="A0A4S3J9Z3"/>